<dbReference type="RefSeq" id="WP_013740108.1">
    <property type="nucleotide sequence ID" value="NC_015436.1"/>
</dbReference>
<reference evidence="4" key="1">
    <citation type="submission" date="2011-04" db="EMBL/GenBank/DDBJ databases">
        <title>The complete genome of Spirochaeta coccoides DSM 17374.</title>
        <authorList>
            <person name="Lucas S."/>
            <person name="Copeland A."/>
            <person name="Lapidus A."/>
            <person name="Bruce D."/>
            <person name="Goodwin L."/>
            <person name="Pitluck S."/>
            <person name="Peters L."/>
            <person name="Kyrpides N."/>
            <person name="Mavromatis K."/>
            <person name="Pagani I."/>
            <person name="Ivanova N."/>
            <person name="Ovchinnikova G."/>
            <person name="Lu M."/>
            <person name="Detter J.C."/>
            <person name="Tapia R."/>
            <person name="Han C."/>
            <person name="Land M."/>
            <person name="Hauser L."/>
            <person name="Markowitz V."/>
            <person name="Cheng J.-F."/>
            <person name="Hugenholtz P."/>
            <person name="Woyke T."/>
            <person name="Wu D."/>
            <person name="Spring S."/>
            <person name="Schroeder M."/>
            <person name="Brambilla E."/>
            <person name="Klenk H.-P."/>
            <person name="Eisen J.A."/>
        </authorList>
    </citation>
    <scope>NUCLEOTIDE SEQUENCE [LARGE SCALE GENOMIC DNA]</scope>
    <source>
        <strain evidence="4">ATCC BAA-1237 / DSM 17374 / SPN1</strain>
    </source>
</reference>
<dbReference type="AlphaFoldDB" id="F4GIU6"/>
<name>F4GIU6_PARC1</name>
<dbReference type="OrthoDB" id="3189402at2"/>
<keyword evidence="4" id="KW-1185">Reference proteome</keyword>
<dbReference type="eggNOG" id="COG3457">
    <property type="taxonomic scope" value="Bacteria"/>
</dbReference>
<feature type="domain" description="YhfX-like C-terminal" evidence="2">
    <location>
        <begin position="278"/>
        <end position="372"/>
    </location>
</feature>
<dbReference type="Gene3D" id="2.40.37.30">
    <property type="match status" value="2"/>
</dbReference>
<dbReference type="HOGENOM" id="CLU_060710_0_0_12"/>
<dbReference type="SUPFAM" id="SSF51419">
    <property type="entry name" value="PLP-binding barrel"/>
    <property type="match status" value="1"/>
</dbReference>
<evidence type="ECO:0000259" key="1">
    <source>
        <dbReference type="Pfam" id="PF01168"/>
    </source>
</evidence>
<evidence type="ECO:0000313" key="4">
    <source>
        <dbReference type="Proteomes" id="UP000007939"/>
    </source>
</evidence>
<dbReference type="EMBL" id="CP002659">
    <property type="protein sequence ID" value="AEC02714.1"/>
    <property type="molecule type" value="Genomic_DNA"/>
</dbReference>
<evidence type="ECO:0000259" key="2">
    <source>
        <dbReference type="Pfam" id="PF21279"/>
    </source>
</evidence>
<accession>F4GIU6</accession>
<dbReference type="InterPro" id="IPR048449">
    <property type="entry name" value="YhfX-like_C"/>
</dbReference>
<dbReference type="InterPro" id="IPR029066">
    <property type="entry name" value="PLP-binding_barrel"/>
</dbReference>
<organism evidence="3 4">
    <name type="scientific">Parasphaerochaeta coccoides (strain ATCC BAA-1237 / DSM 17374 / SPN1)</name>
    <name type="common">Sphaerochaeta coccoides</name>
    <dbReference type="NCBI Taxonomy" id="760011"/>
    <lineage>
        <taxon>Bacteria</taxon>
        <taxon>Pseudomonadati</taxon>
        <taxon>Spirochaetota</taxon>
        <taxon>Spirochaetia</taxon>
        <taxon>Spirochaetales</taxon>
        <taxon>Sphaerochaetaceae</taxon>
        <taxon>Parasphaerochaeta</taxon>
    </lineage>
</organism>
<proteinExistence type="predicted"/>
<reference evidence="3 4" key="2">
    <citation type="journal article" date="2012" name="Stand. Genomic Sci.">
        <title>Complete genome sequence of the termite hindgut bacterium Spirochaeta coccoides type strain (SPN1(T)), reclassification in the genus Sphaerochaeta as Sphaerochaeta coccoides comb. nov. and emendations of the family Spirochaetaceae and the genus Sphaerochaeta.</title>
        <authorList>
            <person name="Abt B."/>
            <person name="Han C."/>
            <person name="Scheuner C."/>
            <person name="Lu M."/>
            <person name="Lapidus A."/>
            <person name="Nolan M."/>
            <person name="Lucas S."/>
            <person name="Hammon N."/>
            <person name="Deshpande S."/>
            <person name="Cheng J.F."/>
            <person name="Tapia R."/>
            <person name="Goodwin L.A."/>
            <person name="Pitluck S."/>
            <person name="Liolios K."/>
            <person name="Pagani I."/>
            <person name="Ivanova N."/>
            <person name="Mavromatis K."/>
            <person name="Mikhailova N."/>
            <person name="Huntemann M."/>
            <person name="Pati A."/>
            <person name="Chen A."/>
            <person name="Palaniappan K."/>
            <person name="Land M."/>
            <person name="Hauser L."/>
            <person name="Brambilla E.M."/>
            <person name="Rohde M."/>
            <person name="Spring S."/>
            <person name="Gronow S."/>
            <person name="Goker M."/>
            <person name="Woyke T."/>
            <person name="Bristow J."/>
            <person name="Eisen J.A."/>
            <person name="Markowitz V."/>
            <person name="Hugenholtz P."/>
            <person name="Kyrpides N.C."/>
            <person name="Klenk H.P."/>
            <person name="Detter J.C."/>
        </authorList>
    </citation>
    <scope>NUCLEOTIDE SEQUENCE [LARGE SCALE GENOMIC DNA]</scope>
    <source>
        <strain evidence="4">ATCC BAA-1237 / DSM 17374 / SPN1</strain>
    </source>
</reference>
<dbReference type="STRING" id="760011.Spico_1511"/>
<dbReference type="Proteomes" id="UP000007939">
    <property type="component" value="Chromosome"/>
</dbReference>
<evidence type="ECO:0000313" key="3">
    <source>
        <dbReference type="EMBL" id="AEC02714.1"/>
    </source>
</evidence>
<dbReference type="KEGG" id="scc:Spico_1511"/>
<dbReference type="Pfam" id="PF01168">
    <property type="entry name" value="Ala_racemase_N"/>
    <property type="match status" value="1"/>
</dbReference>
<dbReference type="InterPro" id="IPR001608">
    <property type="entry name" value="Ala_racemase_N"/>
</dbReference>
<sequence>MFLNKVMELNPSLVDAAIFFHKKGELLPDTYVIDMDRLALNAENLKKTADAESVSLYFMLKQVGHNPVIARLLTDMGYAGAVAVDYREALEYVDQGIPLGNVGHLVQTPKATLPKILSARPEIMTIYSLEKAQEIEHICSHLHMEQQVMLRVMDNGDICLPGQTGGFSLASLPEVVSSLRKLPHVHIAGVTAFPCFLYDEKRGTIFPTHNSSTVVKAAAWLRDRGIPVSQVNLPSATCSDTIPLIHQIGGTHGEPGHGLTGTTPLHAEKNCAEIPGIVYVSEVSHTEGGMSFCYGGGHYRRSHMRLALVGDTRESRVVPVRPPAEENIDYYFTLEGLHPVSESVIMSFRTQMFVTRSSVALMTGLSQGMPRISGIFTSSGQKIRGRE</sequence>
<protein>
    <submittedName>
        <fullName evidence="3">Alanine racemase domain protein</fullName>
    </submittedName>
</protein>
<dbReference type="Pfam" id="PF21279">
    <property type="entry name" value="YhfX-like_C"/>
    <property type="match status" value="1"/>
</dbReference>
<feature type="domain" description="Alanine racemase N-terminal" evidence="1">
    <location>
        <begin position="33"/>
        <end position="264"/>
    </location>
</feature>
<gene>
    <name evidence="3" type="ordered locus">Spico_1511</name>
</gene>